<feature type="compositionally biased region" description="Basic and acidic residues" evidence="1">
    <location>
        <begin position="46"/>
        <end position="55"/>
    </location>
</feature>
<feature type="compositionally biased region" description="Gly residues" evidence="1">
    <location>
        <begin position="109"/>
        <end position="120"/>
    </location>
</feature>
<comment type="caution">
    <text evidence="2">The sequence shown here is derived from an EMBL/GenBank/DDBJ whole genome shotgun (WGS) entry which is preliminary data.</text>
</comment>
<gene>
    <name evidence="2" type="ORF">P3H78_08065</name>
</gene>
<reference evidence="2 3" key="1">
    <citation type="submission" date="2023-03" db="EMBL/GenBank/DDBJ databases">
        <title>Draft genome sequence of Streptomyces sp. K1PA1 isolated from peat swamp forest in Thailand.</title>
        <authorList>
            <person name="Klaysubun C."/>
            <person name="Duangmal K."/>
        </authorList>
    </citation>
    <scope>NUCLEOTIDE SEQUENCE [LARGE SCALE GENOMIC DNA]</scope>
    <source>
        <strain evidence="2 3">K1PA1</strain>
    </source>
</reference>
<accession>A0ABT6A1R0</accession>
<evidence type="ECO:0000256" key="1">
    <source>
        <dbReference type="SAM" id="MobiDB-lite"/>
    </source>
</evidence>
<protein>
    <recommendedName>
        <fullName evidence="4">Restriction endonuclease type IV Mrr domain-containing protein</fullName>
    </recommendedName>
</protein>
<dbReference type="EMBL" id="JARJBB010000003">
    <property type="protein sequence ID" value="MDF3298590.1"/>
    <property type="molecule type" value="Genomic_DNA"/>
</dbReference>
<feature type="region of interest" description="Disordered" evidence="1">
    <location>
        <begin position="1"/>
        <end position="138"/>
    </location>
</feature>
<evidence type="ECO:0000313" key="3">
    <source>
        <dbReference type="Proteomes" id="UP001221150"/>
    </source>
</evidence>
<evidence type="ECO:0000313" key="2">
    <source>
        <dbReference type="EMBL" id="MDF3298590.1"/>
    </source>
</evidence>
<keyword evidence="3" id="KW-1185">Reference proteome</keyword>
<sequence>MEPGRPSTGGGRPGTGRNHGVDLPPREEDSGAGRTRHSAGGGELPHPNDDVDGERSVSAYGADTDPSAREWSPGGNLPDPGADTNDEPPFPERDMGTGRAVPGRPVPGPGRGAAPGGGAGPVPHAAVTSGPAHEVTASPVVRPRPAFRSLAIRSPRDAVTAAALYLRWLGFEQIRRADQRPPSGIGLAARGLLAQVEAAARPASLRDVECLWLTAMTESADCACFSLAGYTEDARACADALGIPLFVLDPTGRPRAVNGPADALHTAGA</sequence>
<name>A0ABT6A1R0_9ACTN</name>
<proteinExistence type="predicted"/>
<evidence type="ECO:0008006" key="4">
    <source>
        <dbReference type="Google" id="ProtNLM"/>
    </source>
</evidence>
<organism evidence="2 3">
    <name type="scientific">Streptomyces tropicalis</name>
    <dbReference type="NCBI Taxonomy" id="3034234"/>
    <lineage>
        <taxon>Bacteria</taxon>
        <taxon>Bacillati</taxon>
        <taxon>Actinomycetota</taxon>
        <taxon>Actinomycetes</taxon>
        <taxon>Kitasatosporales</taxon>
        <taxon>Streptomycetaceae</taxon>
        <taxon>Streptomyces</taxon>
    </lineage>
</organism>
<dbReference type="Proteomes" id="UP001221150">
    <property type="component" value="Unassembled WGS sequence"/>
</dbReference>